<feature type="region of interest" description="Disordered" evidence="7">
    <location>
        <begin position="1173"/>
        <end position="1210"/>
    </location>
</feature>
<dbReference type="GO" id="GO:0005886">
    <property type="term" value="C:plasma membrane"/>
    <property type="evidence" value="ECO:0007669"/>
    <property type="project" value="UniProtKB-ARBA"/>
</dbReference>
<dbReference type="SMART" id="SM01195">
    <property type="entry name" value="FA"/>
    <property type="match status" value="1"/>
</dbReference>
<dbReference type="InterPro" id="IPR000299">
    <property type="entry name" value="FERM_domain"/>
</dbReference>
<dbReference type="PROSITE" id="PS50057">
    <property type="entry name" value="FERM_3"/>
    <property type="match status" value="1"/>
</dbReference>
<evidence type="ECO:0000256" key="7">
    <source>
        <dbReference type="SAM" id="MobiDB-lite"/>
    </source>
</evidence>
<dbReference type="PANTHER" id="PTHR23280">
    <property type="entry name" value="4.1 G PROTEIN"/>
    <property type="match status" value="1"/>
</dbReference>
<feature type="region of interest" description="Disordered" evidence="7">
    <location>
        <begin position="457"/>
        <end position="526"/>
    </location>
</feature>
<dbReference type="CDD" id="cd13186">
    <property type="entry name" value="FERM_C_NBL4_NBL5"/>
    <property type="match status" value="1"/>
</dbReference>
<feature type="region of interest" description="Disordered" evidence="7">
    <location>
        <begin position="628"/>
        <end position="649"/>
    </location>
</feature>
<dbReference type="SMART" id="SM00295">
    <property type="entry name" value="B41"/>
    <property type="match status" value="1"/>
</dbReference>
<feature type="region of interest" description="Disordered" evidence="7">
    <location>
        <begin position="677"/>
        <end position="696"/>
    </location>
</feature>
<dbReference type="GO" id="GO:0009887">
    <property type="term" value="P:animal organ morphogenesis"/>
    <property type="evidence" value="ECO:0007669"/>
    <property type="project" value="UniProtKB-ARBA"/>
</dbReference>
<reference evidence="9" key="1">
    <citation type="submission" date="2017-11" db="EMBL/GenBank/DDBJ databases">
        <title>The sensing device of the deep-sea amphipod.</title>
        <authorList>
            <person name="Kobayashi H."/>
            <person name="Nagahama T."/>
            <person name="Arai W."/>
            <person name="Sasagawa Y."/>
            <person name="Umeda M."/>
            <person name="Hayashi T."/>
            <person name="Nikaido I."/>
            <person name="Watanabe H."/>
            <person name="Oguri K."/>
            <person name="Kitazato H."/>
            <person name="Fujioka K."/>
            <person name="Kido Y."/>
            <person name="Takami H."/>
        </authorList>
    </citation>
    <scope>NUCLEOTIDE SEQUENCE</scope>
    <source>
        <tissue evidence="9">Whole body</tissue>
    </source>
</reference>
<keyword evidence="5" id="KW-0965">Cell junction</keyword>
<organism evidence="9">
    <name type="scientific">Hirondellea gigas</name>
    <dbReference type="NCBI Taxonomy" id="1518452"/>
    <lineage>
        <taxon>Eukaryota</taxon>
        <taxon>Metazoa</taxon>
        <taxon>Ecdysozoa</taxon>
        <taxon>Arthropoda</taxon>
        <taxon>Crustacea</taxon>
        <taxon>Multicrustacea</taxon>
        <taxon>Malacostraca</taxon>
        <taxon>Eumalacostraca</taxon>
        <taxon>Peracarida</taxon>
        <taxon>Amphipoda</taxon>
        <taxon>Amphilochidea</taxon>
        <taxon>Lysianassida</taxon>
        <taxon>Lysianassidira</taxon>
        <taxon>Lysianassoidea</taxon>
        <taxon>Lysianassidae</taxon>
        <taxon>Hirondellea</taxon>
    </lineage>
</organism>
<dbReference type="InterPro" id="IPR000798">
    <property type="entry name" value="Ez/rad/moesin-like"/>
</dbReference>
<keyword evidence="4" id="KW-0963">Cytoplasm</keyword>
<dbReference type="Pfam" id="PF08736">
    <property type="entry name" value="FA"/>
    <property type="match status" value="1"/>
</dbReference>
<proteinExistence type="evidence at transcript level"/>
<dbReference type="InterPro" id="IPR035963">
    <property type="entry name" value="FERM_2"/>
</dbReference>
<dbReference type="PRINTS" id="PR00661">
    <property type="entry name" value="ERMFAMILY"/>
</dbReference>
<dbReference type="SUPFAM" id="SSF47031">
    <property type="entry name" value="Second domain of FERM"/>
    <property type="match status" value="1"/>
</dbReference>
<dbReference type="SUPFAM" id="SSF50729">
    <property type="entry name" value="PH domain-like"/>
    <property type="match status" value="1"/>
</dbReference>
<feature type="region of interest" description="Disordered" evidence="7">
    <location>
        <begin position="776"/>
        <end position="817"/>
    </location>
</feature>
<evidence type="ECO:0000259" key="8">
    <source>
        <dbReference type="PROSITE" id="PS50057"/>
    </source>
</evidence>
<evidence type="ECO:0000256" key="3">
    <source>
        <dbReference type="ARBA" id="ARBA00022025"/>
    </source>
</evidence>
<dbReference type="SMART" id="SM01196">
    <property type="entry name" value="FERM_C"/>
    <property type="match status" value="1"/>
</dbReference>
<dbReference type="InterPro" id="IPR011993">
    <property type="entry name" value="PH-like_dom_sf"/>
</dbReference>
<dbReference type="InterPro" id="IPR029071">
    <property type="entry name" value="Ubiquitin-like_domsf"/>
</dbReference>
<dbReference type="GO" id="GO:0005912">
    <property type="term" value="C:adherens junction"/>
    <property type="evidence" value="ECO:0007669"/>
    <property type="project" value="UniProtKB-SubCell"/>
</dbReference>
<dbReference type="InterPro" id="IPR019747">
    <property type="entry name" value="FERM_CS"/>
</dbReference>
<feature type="compositionally biased region" description="Low complexity" evidence="7">
    <location>
        <begin position="1173"/>
        <end position="1187"/>
    </location>
</feature>
<dbReference type="CDD" id="cd14473">
    <property type="entry name" value="FERM_B-lobe"/>
    <property type="match status" value="1"/>
</dbReference>
<evidence type="ECO:0000256" key="2">
    <source>
        <dbReference type="ARBA" id="ARBA00004536"/>
    </source>
</evidence>
<dbReference type="Pfam" id="PF09380">
    <property type="entry name" value="FERM_C"/>
    <property type="match status" value="1"/>
</dbReference>
<evidence type="ECO:0000313" key="9">
    <source>
        <dbReference type="EMBL" id="LAC22154.1"/>
    </source>
</evidence>
<evidence type="ECO:0000256" key="5">
    <source>
        <dbReference type="ARBA" id="ARBA00022949"/>
    </source>
</evidence>
<dbReference type="EMBL" id="IACT01002898">
    <property type="protein sequence ID" value="LAC22154.1"/>
    <property type="molecule type" value="mRNA"/>
</dbReference>
<dbReference type="Gene3D" id="3.10.20.90">
    <property type="entry name" value="Phosphatidylinositol 3-kinase Catalytic Subunit, Chain A, domain 1"/>
    <property type="match status" value="1"/>
</dbReference>
<dbReference type="SUPFAM" id="SSF54236">
    <property type="entry name" value="Ubiquitin-like"/>
    <property type="match status" value="1"/>
</dbReference>
<dbReference type="FunFam" id="1.20.80.10:FF:000003">
    <property type="entry name" value="Tyrosine-protein phosphatase non-receptor type 4"/>
    <property type="match status" value="1"/>
</dbReference>
<dbReference type="PROSITE" id="PS00660">
    <property type="entry name" value="FERM_1"/>
    <property type="match status" value="1"/>
</dbReference>
<dbReference type="InterPro" id="IPR014847">
    <property type="entry name" value="FA"/>
</dbReference>
<accession>A0A6A7FV05</accession>
<comment type="subcellular location">
    <subcellularLocation>
        <location evidence="2">Cell junction</location>
        <location evidence="2">Adherens junction</location>
    </subcellularLocation>
    <subcellularLocation>
        <location evidence="6">Cell projection</location>
        <location evidence="6">Rhabdomere</location>
    </subcellularLocation>
    <subcellularLocation>
        <location evidence="1">Cytoplasm</location>
    </subcellularLocation>
</comment>
<dbReference type="PANTHER" id="PTHR23280:SF25">
    <property type="entry name" value="MOESIN_EZRIN_RADIXIN HOMOLOG 1"/>
    <property type="match status" value="1"/>
</dbReference>
<feature type="compositionally biased region" description="Low complexity" evidence="7">
    <location>
        <begin position="779"/>
        <end position="791"/>
    </location>
</feature>
<dbReference type="FunFam" id="2.30.29.30:FF:000002">
    <property type="entry name" value="Band 4.1-like protein 5 isoform 1"/>
    <property type="match status" value="1"/>
</dbReference>
<evidence type="ECO:0000256" key="4">
    <source>
        <dbReference type="ARBA" id="ARBA00022490"/>
    </source>
</evidence>
<dbReference type="InterPro" id="IPR019749">
    <property type="entry name" value="Band_41_domain"/>
</dbReference>
<feature type="compositionally biased region" description="Low complexity" evidence="7">
    <location>
        <begin position="495"/>
        <end position="526"/>
    </location>
</feature>
<dbReference type="Pfam" id="PF00373">
    <property type="entry name" value="FERM_M"/>
    <property type="match status" value="1"/>
</dbReference>
<dbReference type="InterPro" id="IPR018979">
    <property type="entry name" value="FERM_N"/>
</dbReference>
<dbReference type="Pfam" id="PF09379">
    <property type="entry name" value="FERM_N"/>
    <property type="match status" value="1"/>
</dbReference>
<dbReference type="Gene3D" id="1.20.80.10">
    <property type="match status" value="1"/>
</dbReference>
<evidence type="ECO:0000256" key="1">
    <source>
        <dbReference type="ARBA" id="ARBA00004496"/>
    </source>
</evidence>
<dbReference type="GO" id="GO:0008092">
    <property type="term" value="F:cytoskeletal protein binding"/>
    <property type="evidence" value="ECO:0007669"/>
    <property type="project" value="InterPro"/>
</dbReference>
<dbReference type="InterPro" id="IPR014352">
    <property type="entry name" value="FERM/acyl-CoA-bd_prot_sf"/>
</dbReference>
<dbReference type="InterPro" id="IPR019748">
    <property type="entry name" value="FERM_central"/>
</dbReference>
<sequence length="1221" mass="131079">MLRFFSKRVSRNAQKYKNVNEAKARAAGLKPNKNILLCSVTLLDQNELTFELPKKALGEELTERVYSELDIIEKDYFGLQYTDHNSVSHWLDATKPIKKQIKIGYPYSFRFRVKFYSSEPNLLREELTRYQFFLQLKNDLYSGRLECPYDVAIELFALTLQSELGDFDDSEHTPGFVSEFRFYPGQTEQMEEETVEKFKDLRGLTPAQAENNFLNRIKTMEMYGVDMHIVLGKDACEYRLGLTPTGILVFEDDQKIGLFFWPKITRLDFKKKKLTLVVVEDDDDQLEQGFTFVFRLHDEKACKHLWKCAVEHHSFFRLKVNTKHPSNRQNFFRMGSRFRYSGRTEFQNTLTQRTRRTCQFERRPSQRFARRQSHVLREKHRVRRADSETAPGSVANGITLGANGPAVAVTTTAATDLPDQSPATATSSDVIITSHHDNTGSSTATTNITNNNINIKSSNIPSSLSPNSSLSPHYNNVVAGSGGGLVTTPSPPRSPTESTASTTLLSSSSQHLQQNQQHMQQQQQSATNVIGSTQVLGSSALLMGAKGSHHLSSSAGTEVVTAAQDRLDSLLKSLHKDTSVPYYLDPSVNDLSRARQPDKEGACAPPTAGALEADALANKLKGLESSCSSGKDTIASSSHSSNSGFSLLGRSSKRNVKDVNSTSISVAGPAALNNNSASYSHNSLPRNKAGGAGVRAIPPENFKSNILKAKVLEEQMKNDVELASSIMHNGSLPRLKKTGNTAAAAAAAACGDSGVTFVAVGGDKLTLQVGGGQESNINQHQSAAHSQQVSSDCSVNSNTTTSYSEPSPALLDTSYEQNSLPTPTLLPRAVTPVTVAHYVATTAAASLYSASVSVTTPLTNMVVTSPVGAAVDGGTCASSGAGSVLGGVASSSLSATPAPTSTFAASNPFNPFSSSIFGTGNPFETSTKIASSDGGIKSATSPDHLFSSTHSAATTISSSNPFFSSTTSPGLLPATTIASTAFPFTNIPNTPSNSSNNNHSPTTTVMSSFKPQQPAQLQHSSFISNNTNNMNTSTKPSIAVVPKSPATSPIRPLMLSSSTTANKNAANTNTRIASFSPHIKPRAVTKHNPELDTSTDKINTDFLLDAKVGSGNICVIQQQPLVLSTFTPNNNNNSNISDDNISNYNNNNNNSTIISNGRHLSASSVTSSTSSLVTSTSTTAPAPAPVTNMSPWLVGDPSPPAQANKTSQPPLKMRSVITTEL</sequence>
<dbReference type="Gene3D" id="2.30.29.30">
    <property type="entry name" value="Pleckstrin-homology domain (PH domain)/Phosphotyrosine-binding domain (PTB)"/>
    <property type="match status" value="1"/>
</dbReference>
<feature type="domain" description="FERM" evidence="8">
    <location>
        <begin position="36"/>
        <end position="320"/>
    </location>
</feature>
<dbReference type="GO" id="GO:0005856">
    <property type="term" value="C:cytoskeleton"/>
    <property type="evidence" value="ECO:0007669"/>
    <property type="project" value="TreeGrafter"/>
</dbReference>
<dbReference type="GO" id="GO:0005737">
    <property type="term" value="C:cytoplasm"/>
    <property type="evidence" value="ECO:0007669"/>
    <property type="project" value="UniProtKB-SubCell"/>
</dbReference>
<dbReference type="PRINTS" id="PR00935">
    <property type="entry name" value="BAND41"/>
</dbReference>
<dbReference type="AlphaFoldDB" id="A0A6A7FV05"/>
<dbReference type="CDD" id="cd17108">
    <property type="entry name" value="FERM_F1_EPB41L5_like"/>
    <property type="match status" value="1"/>
</dbReference>
<dbReference type="InterPro" id="IPR018980">
    <property type="entry name" value="FERM_PH-like_C"/>
</dbReference>
<feature type="compositionally biased region" description="Low complexity" evidence="7">
    <location>
        <begin position="988"/>
        <end position="1004"/>
    </location>
</feature>
<feature type="compositionally biased region" description="Low complexity" evidence="7">
    <location>
        <begin position="457"/>
        <end position="476"/>
    </location>
</feature>
<dbReference type="FunFam" id="3.10.20.90:FF:000024">
    <property type="entry name" value="Erythrocyte membrane protein band 4.1-like 5"/>
    <property type="match status" value="1"/>
</dbReference>
<name>A0A6A7FV05_9CRUS</name>
<feature type="region of interest" description="Disordered" evidence="7">
    <location>
        <begin position="988"/>
        <end position="1012"/>
    </location>
</feature>
<evidence type="ECO:0000256" key="6">
    <source>
        <dbReference type="ARBA" id="ARBA00043944"/>
    </source>
</evidence>
<feature type="compositionally biased region" description="Low complexity" evidence="7">
    <location>
        <begin position="636"/>
        <end position="646"/>
    </location>
</feature>
<dbReference type="GO" id="GO:0048731">
    <property type="term" value="P:system development"/>
    <property type="evidence" value="ECO:0007669"/>
    <property type="project" value="UniProtKB-ARBA"/>
</dbReference>
<dbReference type="GO" id="GO:0031032">
    <property type="term" value="P:actomyosin structure organization"/>
    <property type="evidence" value="ECO:0007669"/>
    <property type="project" value="TreeGrafter"/>
</dbReference>
<feature type="compositionally biased region" description="Polar residues" evidence="7">
    <location>
        <begin position="792"/>
        <end position="805"/>
    </location>
</feature>
<protein>
    <recommendedName>
        <fullName evidence="3">Moesin/ezrin/radixin homolog 1</fullName>
    </recommendedName>
</protein>